<evidence type="ECO:0000313" key="10">
    <source>
        <dbReference type="Proteomes" id="UP000186308"/>
    </source>
</evidence>
<dbReference type="CDD" id="cd00796">
    <property type="entry name" value="INT_Rci_Hp1_C"/>
    <property type="match status" value="1"/>
</dbReference>
<dbReference type="AlphaFoldDB" id="A0A8G2CJ74"/>
<name>A0A8G2CJ74_ACIRU</name>
<dbReference type="InterPro" id="IPR050808">
    <property type="entry name" value="Phage_Integrase"/>
</dbReference>
<dbReference type="Gene3D" id="1.10.443.10">
    <property type="entry name" value="Intergrase catalytic core"/>
    <property type="match status" value="1"/>
</dbReference>
<dbReference type="PANTHER" id="PTHR30629:SF2">
    <property type="entry name" value="PROPHAGE INTEGRASE INTS-RELATED"/>
    <property type="match status" value="1"/>
</dbReference>
<feature type="region of interest" description="Disordered" evidence="6">
    <location>
        <begin position="168"/>
        <end position="187"/>
    </location>
</feature>
<dbReference type="InterPro" id="IPR044068">
    <property type="entry name" value="CB"/>
</dbReference>
<evidence type="ECO:0000259" key="8">
    <source>
        <dbReference type="PROSITE" id="PS51900"/>
    </source>
</evidence>
<feature type="domain" description="Tyr recombinase" evidence="7">
    <location>
        <begin position="224"/>
        <end position="398"/>
    </location>
</feature>
<evidence type="ECO:0000313" key="9">
    <source>
        <dbReference type="EMBL" id="SIQ46083.1"/>
    </source>
</evidence>
<keyword evidence="2" id="KW-0229">DNA integration</keyword>
<reference evidence="9 10" key="1">
    <citation type="submission" date="2017-01" db="EMBL/GenBank/DDBJ databases">
        <authorList>
            <person name="Varghese N."/>
            <person name="Submissions S."/>
        </authorList>
    </citation>
    <scope>NUCLEOTIDE SEQUENCE [LARGE SCALE GENOMIC DNA]</scope>
    <source>
        <strain evidence="9 10">ATCC 35905</strain>
    </source>
</reference>
<keyword evidence="10" id="KW-1185">Reference proteome</keyword>
<dbReference type="PANTHER" id="PTHR30629">
    <property type="entry name" value="PROPHAGE INTEGRASE"/>
    <property type="match status" value="1"/>
</dbReference>
<dbReference type="Pfam" id="PF22022">
    <property type="entry name" value="Phage_int_M"/>
    <property type="match status" value="1"/>
</dbReference>
<dbReference type="PROSITE" id="PS51898">
    <property type="entry name" value="TYR_RECOMBINASE"/>
    <property type="match status" value="1"/>
</dbReference>
<comment type="similarity">
    <text evidence="1">Belongs to the 'phage' integrase family.</text>
</comment>
<dbReference type="PROSITE" id="PS51900">
    <property type="entry name" value="CB"/>
    <property type="match status" value="1"/>
</dbReference>
<dbReference type="InterPro" id="IPR038488">
    <property type="entry name" value="Integrase_DNA-bd_sf"/>
</dbReference>
<evidence type="ECO:0000256" key="1">
    <source>
        <dbReference type="ARBA" id="ARBA00008857"/>
    </source>
</evidence>
<protein>
    <submittedName>
        <fullName evidence="9">Site-specific recombinase XerD</fullName>
    </submittedName>
</protein>
<dbReference type="Proteomes" id="UP000186308">
    <property type="component" value="Unassembled WGS sequence"/>
</dbReference>
<dbReference type="InterPro" id="IPR013762">
    <property type="entry name" value="Integrase-like_cat_sf"/>
</dbReference>
<feature type="domain" description="Core-binding (CB)" evidence="8">
    <location>
        <begin position="99"/>
        <end position="204"/>
    </location>
</feature>
<dbReference type="GO" id="GO:0006310">
    <property type="term" value="P:DNA recombination"/>
    <property type="evidence" value="ECO:0007669"/>
    <property type="project" value="UniProtKB-KW"/>
</dbReference>
<evidence type="ECO:0000256" key="5">
    <source>
        <dbReference type="PROSITE-ProRule" id="PRU01248"/>
    </source>
</evidence>
<dbReference type="Pfam" id="PF13356">
    <property type="entry name" value="Arm-DNA-bind_3"/>
    <property type="match status" value="1"/>
</dbReference>
<evidence type="ECO:0000256" key="2">
    <source>
        <dbReference type="ARBA" id="ARBA00022908"/>
    </source>
</evidence>
<evidence type="ECO:0000256" key="6">
    <source>
        <dbReference type="SAM" id="MobiDB-lite"/>
    </source>
</evidence>
<dbReference type="Gene3D" id="1.10.150.130">
    <property type="match status" value="1"/>
</dbReference>
<evidence type="ECO:0000256" key="3">
    <source>
        <dbReference type="ARBA" id="ARBA00023125"/>
    </source>
</evidence>
<dbReference type="EMBL" id="FTNE01000005">
    <property type="protein sequence ID" value="SIQ46083.1"/>
    <property type="molecule type" value="Genomic_DNA"/>
</dbReference>
<dbReference type="GO" id="GO:0015074">
    <property type="term" value="P:DNA integration"/>
    <property type="evidence" value="ECO:0007669"/>
    <property type="project" value="UniProtKB-KW"/>
</dbReference>
<comment type="caution">
    <text evidence="9">The sequence shown here is derived from an EMBL/GenBank/DDBJ whole genome shotgun (WGS) entry which is preliminary data.</text>
</comment>
<organism evidence="9 10">
    <name type="scientific">Acidiphilium rubrum</name>
    <dbReference type="NCBI Taxonomy" id="526"/>
    <lineage>
        <taxon>Bacteria</taxon>
        <taxon>Pseudomonadati</taxon>
        <taxon>Pseudomonadota</taxon>
        <taxon>Alphaproteobacteria</taxon>
        <taxon>Acetobacterales</taxon>
        <taxon>Acidocellaceae</taxon>
        <taxon>Acidiphilium</taxon>
    </lineage>
</organism>
<dbReference type="Gene3D" id="3.30.160.390">
    <property type="entry name" value="Integrase, DNA-binding domain"/>
    <property type="match status" value="1"/>
</dbReference>
<accession>A0A8G2CJ74</accession>
<evidence type="ECO:0000259" key="7">
    <source>
        <dbReference type="PROSITE" id="PS51898"/>
    </source>
</evidence>
<proteinExistence type="inferred from homology"/>
<keyword evidence="3 5" id="KW-0238">DNA-binding</keyword>
<keyword evidence="4" id="KW-0233">DNA recombination</keyword>
<dbReference type="InterPro" id="IPR010998">
    <property type="entry name" value="Integrase_recombinase_N"/>
</dbReference>
<dbReference type="SUPFAM" id="SSF56349">
    <property type="entry name" value="DNA breaking-rejoining enzymes"/>
    <property type="match status" value="1"/>
</dbReference>
<evidence type="ECO:0000256" key="4">
    <source>
        <dbReference type="ARBA" id="ARBA00023172"/>
    </source>
</evidence>
<dbReference type="GO" id="GO:0003677">
    <property type="term" value="F:DNA binding"/>
    <property type="evidence" value="ECO:0007669"/>
    <property type="project" value="UniProtKB-UniRule"/>
</dbReference>
<dbReference type="Pfam" id="PF00589">
    <property type="entry name" value="Phage_integrase"/>
    <property type="match status" value="1"/>
</dbReference>
<sequence length="422" mass="45476">MPRQRITAGSLESLPPKVTIFDDLVLGFGARRQTEGGEVTFIFKTKVAGTGKQVFITIGKYRRGDWTIAEARAKAAELRHDVRRGIDPTAHKKAMKAEMTVAELCDAYMDAAPSLLLASAGRAKKESTLATDKSRIDAHIKPLLGSKRVSEVTTADIETFLHRVAKGDTAKPRAASGRGNPATGGKGTASRTVGLIGAIFSYAVKRKLRPDNPARGVVRFKDGRRDRRFSADEYLMLGDGLTKAEATSPIAVACIRFLALTGWRRGEAVKLRWSEVDAGRRTATLADSKTGRSVRPLSRPALDVLATVSRRFGCDWVFPASVMNGPIGSLPRDWRRIATSAGLPADLLPNTLRHSFASVASDEGMSEATIAGMIGHKLGSITSRYTHTADAALLASADKVAGEVQRMMGVAKPDSEVVQLRR</sequence>
<dbReference type="InterPro" id="IPR025166">
    <property type="entry name" value="Integrase_DNA_bind_dom"/>
</dbReference>
<dbReference type="InterPro" id="IPR011010">
    <property type="entry name" value="DNA_brk_join_enz"/>
</dbReference>
<gene>
    <name evidence="9" type="ORF">SAMN05421828_10516</name>
</gene>
<dbReference type="InterPro" id="IPR002104">
    <property type="entry name" value="Integrase_catalytic"/>
</dbReference>
<dbReference type="InterPro" id="IPR053876">
    <property type="entry name" value="Phage_int_M"/>
</dbReference>